<name>A0ABQ2IKB6_9BACT</name>
<keyword evidence="3" id="KW-1185">Reference proteome</keyword>
<evidence type="ECO:0000259" key="1">
    <source>
        <dbReference type="PROSITE" id="PS51725"/>
    </source>
</evidence>
<feature type="domain" description="ABM" evidence="1">
    <location>
        <begin position="14"/>
        <end position="105"/>
    </location>
</feature>
<dbReference type="PANTHER" id="PTHR33336">
    <property type="entry name" value="QUINOL MONOOXYGENASE YGIN-RELATED"/>
    <property type="match status" value="1"/>
</dbReference>
<proteinExistence type="predicted"/>
<evidence type="ECO:0000313" key="3">
    <source>
        <dbReference type="Proteomes" id="UP000632339"/>
    </source>
</evidence>
<dbReference type="PANTHER" id="PTHR33336:SF15">
    <property type="entry name" value="ABM DOMAIN-CONTAINING PROTEIN"/>
    <property type="match status" value="1"/>
</dbReference>
<dbReference type="Proteomes" id="UP000632339">
    <property type="component" value="Unassembled WGS sequence"/>
</dbReference>
<reference evidence="3" key="1">
    <citation type="journal article" date="2019" name="Int. J. Syst. Evol. Microbiol.">
        <title>The Global Catalogue of Microorganisms (GCM) 10K type strain sequencing project: providing services to taxonomists for standard genome sequencing and annotation.</title>
        <authorList>
            <consortium name="The Broad Institute Genomics Platform"/>
            <consortium name="The Broad Institute Genome Sequencing Center for Infectious Disease"/>
            <person name="Wu L."/>
            <person name="Ma J."/>
        </authorList>
    </citation>
    <scope>NUCLEOTIDE SEQUENCE [LARGE SCALE GENOMIC DNA]</scope>
    <source>
        <strain evidence="3">CGMCC 1.6375</strain>
    </source>
</reference>
<feature type="domain" description="ABM" evidence="1">
    <location>
        <begin position="124"/>
        <end position="213"/>
    </location>
</feature>
<sequence>MMEILKEDSNTRQAVTILFVKVAAKSRSQQKALDALLADVNGARTEPGNLKMELYKAANDPDAFYLFERWQTREALDDHFSQPYTQGAFDLQVNDLTEPIEMNYLEEIWPDADSFRKEPHQPLTTLIVPFQVKPEFVEEFEARFEKFVAQVRRETGNREFHFHRIIDQPGRFVLYERWESQAHLDDHNRLPSTAAFIADISPMLTRPLAQSVLIVTDIS</sequence>
<organism evidence="2 3">
    <name type="scientific">Dyadobacter beijingensis</name>
    <dbReference type="NCBI Taxonomy" id="365489"/>
    <lineage>
        <taxon>Bacteria</taxon>
        <taxon>Pseudomonadati</taxon>
        <taxon>Bacteroidota</taxon>
        <taxon>Cytophagia</taxon>
        <taxon>Cytophagales</taxon>
        <taxon>Spirosomataceae</taxon>
        <taxon>Dyadobacter</taxon>
    </lineage>
</organism>
<dbReference type="Pfam" id="PF03992">
    <property type="entry name" value="ABM"/>
    <property type="match status" value="2"/>
</dbReference>
<comment type="caution">
    <text evidence="2">The sequence shown here is derived from an EMBL/GenBank/DDBJ whole genome shotgun (WGS) entry which is preliminary data.</text>
</comment>
<dbReference type="PROSITE" id="PS51725">
    <property type="entry name" value="ABM"/>
    <property type="match status" value="2"/>
</dbReference>
<dbReference type="InterPro" id="IPR050744">
    <property type="entry name" value="AI-2_Isomerase_LsrG"/>
</dbReference>
<dbReference type="EMBL" id="BMLI01000004">
    <property type="protein sequence ID" value="GGN13103.1"/>
    <property type="molecule type" value="Genomic_DNA"/>
</dbReference>
<gene>
    <name evidence="2" type="ORF">GCM10010967_56520</name>
</gene>
<dbReference type="SUPFAM" id="SSF54909">
    <property type="entry name" value="Dimeric alpha+beta barrel"/>
    <property type="match status" value="2"/>
</dbReference>
<accession>A0ABQ2IKB6</accession>
<dbReference type="InterPro" id="IPR011008">
    <property type="entry name" value="Dimeric_a/b-barrel"/>
</dbReference>
<dbReference type="InterPro" id="IPR007138">
    <property type="entry name" value="ABM_dom"/>
</dbReference>
<evidence type="ECO:0000313" key="2">
    <source>
        <dbReference type="EMBL" id="GGN13103.1"/>
    </source>
</evidence>
<protein>
    <recommendedName>
        <fullName evidence="1">ABM domain-containing protein</fullName>
    </recommendedName>
</protein>
<dbReference type="Gene3D" id="3.30.70.100">
    <property type="match status" value="2"/>
</dbReference>
<dbReference type="RefSeq" id="WP_084600029.1">
    <property type="nucleotide sequence ID" value="NZ_BMLI01000004.1"/>
</dbReference>